<reference evidence="2 3" key="1">
    <citation type="submission" date="2021-01" db="EMBL/GenBank/DDBJ databases">
        <title>Cercospora kikuchii MAFF 305040 whole genome shotgun sequence.</title>
        <authorList>
            <person name="Kashiwa T."/>
            <person name="Suzuki T."/>
        </authorList>
    </citation>
    <scope>NUCLEOTIDE SEQUENCE [LARGE SCALE GENOMIC DNA]</scope>
    <source>
        <strain evidence="2 3">MAFF 305040</strain>
    </source>
</reference>
<dbReference type="AlphaFoldDB" id="A0A9P3C5E7"/>
<dbReference type="GeneID" id="68286804"/>
<evidence type="ECO:0000313" key="3">
    <source>
        <dbReference type="Proteomes" id="UP000825890"/>
    </source>
</evidence>
<feature type="region of interest" description="Disordered" evidence="1">
    <location>
        <begin position="1"/>
        <end position="38"/>
    </location>
</feature>
<comment type="caution">
    <text evidence="2">The sequence shown here is derived from an EMBL/GenBank/DDBJ whole genome shotgun (WGS) entry which is preliminary data.</text>
</comment>
<proteinExistence type="predicted"/>
<gene>
    <name evidence="2" type="ORF">CKM354_000122900</name>
</gene>
<accession>A0A9P3C5E7</accession>
<dbReference type="RefSeq" id="XP_044652281.1">
    <property type="nucleotide sequence ID" value="XM_044796346.1"/>
</dbReference>
<evidence type="ECO:0000256" key="1">
    <source>
        <dbReference type="SAM" id="MobiDB-lite"/>
    </source>
</evidence>
<name>A0A9P3C5E7_9PEZI</name>
<organism evidence="2 3">
    <name type="scientific">Cercospora kikuchii</name>
    <dbReference type="NCBI Taxonomy" id="84275"/>
    <lineage>
        <taxon>Eukaryota</taxon>
        <taxon>Fungi</taxon>
        <taxon>Dikarya</taxon>
        <taxon>Ascomycota</taxon>
        <taxon>Pezizomycotina</taxon>
        <taxon>Dothideomycetes</taxon>
        <taxon>Dothideomycetidae</taxon>
        <taxon>Mycosphaerellales</taxon>
        <taxon>Mycosphaerellaceae</taxon>
        <taxon>Cercospora</taxon>
    </lineage>
</organism>
<protein>
    <submittedName>
        <fullName evidence="2">Uncharacterized protein</fullName>
    </submittedName>
</protein>
<evidence type="ECO:0000313" key="2">
    <source>
        <dbReference type="EMBL" id="GIZ37794.1"/>
    </source>
</evidence>
<sequence length="415" mass="45787">MAKRSRNRDDQEGSGAAAARKVRTTPAPAAQPSALNTTYPYLQPGTLASVQSSDFRMMIGGQMYGILHRGQPLQPQHTPAAPPLSQHIMSVANNVQPAEKLLEVYIAEIADMGISSAELQQFRQGARTAIEEFSNNSPPSSKNSSVMLSAADFGTERALEDMLKDDYSDLVETAADSEFPRMVAELYEYSTELEEFGTDDPIAWETPFAGFAMQLWRNSGITVVYVRQGLLSTLLCIHLPDKLTEAIRAIYRKTKLHRVQHPHLHSGTVLLSEVENLAKALKNAVLESMLSKPAACQPCLDTQNVRLAQRCEVIGCSYAFQHPNKLTCALQRRAHMTEWHEEGEMHSEANTPLSHVVTDAGVLVLPIRASPRTLSHRRPATRVVTDTTFPYKLPLHCVFAGGAIDSPHNVVRSPR</sequence>
<dbReference type="OrthoDB" id="10544021at2759"/>
<dbReference type="EMBL" id="BOLY01000001">
    <property type="protein sequence ID" value="GIZ37794.1"/>
    <property type="molecule type" value="Genomic_DNA"/>
</dbReference>
<keyword evidence="3" id="KW-1185">Reference proteome</keyword>
<dbReference type="Proteomes" id="UP000825890">
    <property type="component" value="Unassembled WGS sequence"/>
</dbReference>